<dbReference type="SUPFAM" id="SSF46785">
    <property type="entry name" value="Winged helix' DNA-binding domain"/>
    <property type="match status" value="1"/>
</dbReference>
<evidence type="ECO:0000313" key="4">
    <source>
        <dbReference type="Proteomes" id="UP000502260"/>
    </source>
</evidence>
<feature type="domain" description="Polymerase beta nucleotidyltransferase" evidence="2">
    <location>
        <begin position="129"/>
        <end position="181"/>
    </location>
</feature>
<sequence>MPEMGTNHMTEPLEPSSAAGRAPVPARTGLADALFSTTQQRVLALLFGQPKRSFFTNELIGLIGAGSGAVQRELRRLVESGLVTVTRIGSQKHYQANPAAPIFEELRGIVTKTLGPAEVLRAALMPLGDQVRLALVYGSVAKRSDTAHSDIDLLIVSDVLTLEQLYSALTPVEQQLGRRVSPTLYNVAEFRRRRTDGTPFLVKVLGGETIRLTEDRDDLLAG</sequence>
<evidence type="ECO:0000313" key="3">
    <source>
        <dbReference type="EMBL" id="BCB26127.1"/>
    </source>
</evidence>
<dbReference type="GO" id="GO:0006355">
    <property type="term" value="P:regulation of DNA-templated transcription"/>
    <property type="evidence" value="ECO:0007669"/>
    <property type="project" value="UniProtKB-ARBA"/>
</dbReference>
<dbReference type="InterPro" id="IPR011991">
    <property type="entry name" value="ArsR-like_HTH"/>
</dbReference>
<dbReference type="InterPro" id="IPR036388">
    <property type="entry name" value="WH-like_DNA-bd_sf"/>
</dbReference>
<dbReference type="InterPro" id="IPR036390">
    <property type="entry name" value="WH_DNA-bd_sf"/>
</dbReference>
<protein>
    <recommendedName>
        <fullName evidence="2">Polymerase beta nucleotidyltransferase domain-containing protein</fullName>
    </recommendedName>
</protein>
<organism evidence="3 4">
    <name type="scientific">Sulfurimicrobium lacus</name>
    <dbReference type="NCBI Taxonomy" id="2715678"/>
    <lineage>
        <taxon>Bacteria</taxon>
        <taxon>Pseudomonadati</taxon>
        <taxon>Pseudomonadota</taxon>
        <taxon>Betaproteobacteria</taxon>
        <taxon>Nitrosomonadales</taxon>
        <taxon>Sulfuricellaceae</taxon>
        <taxon>Sulfurimicrobium</taxon>
    </lineage>
</organism>
<proteinExistence type="predicted"/>
<reference evidence="4" key="1">
    <citation type="submission" date="2020-03" db="EMBL/GenBank/DDBJ databases">
        <title>Complete genome sequence of sulfur-oxidizing bacterium skT11.</title>
        <authorList>
            <person name="Kanda M."/>
            <person name="Kojima H."/>
            <person name="Fukui M."/>
        </authorList>
    </citation>
    <scope>NUCLEOTIDE SEQUENCE [LARGE SCALE GENOMIC DNA]</scope>
    <source>
        <strain evidence="4">skT11</strain>
    </source>
</reference>
<name>A0A6F8VAJ0_9PROT</name>
<dbReference type="Proteomes" id="UP000502260">
    <property type="component" value="Chromosome"/>
</dbReference>
<dbReference type="EMBL" id="AP022853">
    <property type="protein sequence ID" value="BCB26127.1"/>
    <property type="molecule type" value="Genomic_DNA"/>
</dbReference>
<keyword evidence="4" id="KW-1185">Reference proteome</keyword>
<feature type="region of interest" description="Disordered" evidence="1">
    <location>
        <begin position="1"/>
        <end position="23"/>
    </location>
</feature>
<dbReference type="InterPro" id="IPR043519">
    <property type="entry name" value="NT_sf"/>
</dbReference>
<dbReference type="CDD" id="cd05403">
    <property type="entry name" value="NT_KNTase_like"/>
    <property type="match status" value="1"/>
</dbReference>
<dbReference type="AlphaFoldDB" id="A0A6F8VAJ0"/>
<dbReference type="CDD" id="cd00090">
    <property type="entry name" value="HTH_ARSR"/>
    <property type="match status" value="1"/>
</dbReference>
<gene>
    <name evidence="3" type="ORF">SKTS_10130</name>
</gene>
<dbReference type="Pfam" id="PF18765">
    <property type="entry name" value="Polbeta"/>
    <property type="match status" value="1"/>
</dbReference>
<dbReference type="SUPFAM" id="SSF81301">
    <property type="entry name" value="Nucleotidyltransferase"/>
    <property type="match status" value="1"/>
</dbReference>
<dbReference type="InterPro" id="IPR041633">
    <property type="entry name" value="Polbeta"/>
</dbReference>
<dbReference type="KEGG" id="slac:SKTS_10130"/>
<evidence type="ECO:0000256" key="1">
    <source>
        <dbReference type="SAM" id="MobiDB-lite"/>
    </source>
</evidence>
<accession>A0A6F8VAJ0</accession>
<dbReference type="Gene3D" id="1.10.10.10">
    <property type="entry name" value="Winged helix-like DNA-binding domain superfamily/Winged helix DNA-binding domain"/>
    <property type="match status" value="1"/>
</dbReference>
<evidence type="ECO:0000259" key="2">
    <source>
        <dbReference type="Pfam" id="PF18765"/>
    </source>
</evidence>
<dbReference type="Gene3D" id="3.30.460.10">
    <property type="entry name" value="Beta Polymerase, domain 2"/>
    <property type="match status" value="1"/>
</dbReference>